<protein>
    <submittedName>
        <fullName evidence="1">Uncharacterized protein</fullName>
    </submittedName>
</protein>
<gene>
    <name evidence="1" type="ORF">ACD_49C00021G0023</name>
</gene>
<accession>K2BD83</accession>
<organism evidence="1">
    <name type="scientific">uncultured bacterium</name>
    <name type="common">gcode 4</name>
    <dbReference type="NCBI Taxonomy" id="1234023"/>
    <lineage>
        <taxon>Bacteria</taxon>
        <taxon>environmental samples</taxon>
    </lineage>
</organism>
<sequence length="78" mass="9053">MVCLEWRAVLTRNRNDKAWKPTTISDYTLSRKQQDKRLAALGNFDVLWAWIGEKPEVLAWNEVEKNKGIIAKILGILK</sequence>
<name>K2BD83_9BACT</name>
<evidence type="ECO:0000313" key="1">
    <source>
        <dbReference type="EMBL" id="EKD66708.1"/>
    </source>
</evidence>
<comment type="caution">
    <text evidence="1">The sequence shown here is derived from an EMBL/GenBank/DDBJ whole genome shotgun (WGS) entry which is preliminary data.</text>
</comment>
<dbReference type="AlphaFoldDB" id="K2BD83"/>
<proteinExistence type="predicted"/>
<reference evidence="1" key="1">
    <citation type="journal article" date="2012" name="Science">
        <title>Fermentation, hydrogen, and sulfur metabolism in multiple uncultivated bacterial phyla.</title>
        <authorList>
            <person name="Wrighton K.C."/>
            <person name="Thomas B.C."/>
            <person name="Sharon I."/>
            <person name="Miller C.S."/>
            <person name="Castelle C.J."/>
            <person name="VerBerkmoes N.C."/>
            <person name="Wilkins M.J."/>
            <person name="Hettich R.L."/>
            <person name="Lipton M.S."/>
            <person name="Williams K.H."/>
            <person name="Long P.E."/>
            <person name="Banfield J.F."/>
        </authorList>
    </citation>
    <scope>NUCLEOTIDE SEQUENCE [LARGE SCALE GENOMIC DNA]</scope>
</reference>
<dbReference type="EMBL" id="AMFJ01021607">
    <property type="protein sequence ID" value="EKD66708.1"/>
    <property type="molecule type" value="Genomic_DNA"/>
</dbReference>